<dbReference type="RefSeq" id="XP_047741350.1">
    <property type="nucleotide sequence ID" value="XM_047885394.1"/>
</dbReference>
<gene>
    <name evidence="2" type="primary">LOC108676931</name>
</gene>
<dbReference type="AlphaFoldDB" id="A0A979FVR4"/>
<dbReference type="KEGG" id="hazt:108676931"/>
<evidence type="ECO:0000313" key="2">
    <source>
        <dbReference type="RefSeq" id="XP_047741350.1"/>
    </source>
</evidence>
<accession>A0A979FVR4</accession>
<dbReference type="GeneID" id="108676931"/>
<name>A0A979FVR4_HYAAZ</name>
<protein>
    <submittedName>
        <fullName evidence="2">Uncharacterized protein LOC108676931</fullName>
    </submittedName>
</protein>
<sequence length="344" mass="40044">MILPIVYEPPLEDEEITTEDEFGTGLSRNDGMEILEEDFIHPEDLAVDNGNNVDQYLGYTYYEGEQRKRKNDEIKDGYRAQGSQLNTNHLMYRFIRRQQYFASLFIPGDRQPRKLVQNLPLRGFARHKQANKKLYPQKKKKPTRHPDDIDRFFFVLDDYDPIEELPEPTSLPWIQLASLGTFITGITVYLAQLLLDINQKPNLPIPFGINRFGRDLRHQDESRNTSIDDFDETVNGVMHPACRPQMLCETRQLITYVPAFERIVQTYGVSLKGLGDDYEQALQNGAARRSCQQEPPVCTSSFVTWLLEATKAFDRLWTTDQENLNRTRTNAKKRKRPVIERLRA</sequence>
<reference evidence="2" key="1">
    <citation type="submission" date="2025-08" db="UniProtKB">
        <authorList>
            <consortium name="RefSeq"/>
        </authorList>
    </citation>
    <scope>IDENTIFICATION</scope>
    <source>
        <tissue evidence="2">Whole organism</tissue>
    </source>
</reference>
<proteinExistence type="predicted"/>
<dbReference type="Proteomes" id="UP000694843">
    <property type="component" value="Unplaced"/>
</dbReference>
<dbReference type="OrthoDB" id="10490508at2759"/>
<organism evidence="1 2">
    <name type="scientific">Hyalella azteca</name>
    <name type="common">Amphipod</name>
    <dbReference type="NCBI Taxonomy" id="294128"/>
    <lineage>
        <taxon>Eukaryota</taxon>
        <taxon>Metazoa</taxon>
        <taxon>Ecdysozoa</taxon>
        <taxon>Arthropoda</taxon>
        <taxon>Crustacea</taxon>
        <taxon>Multicrustacea</taxon>
        <taxon>Malacostraca</taxon>
        <taxon>Eumalacostraca</taxon>
        <taxon>Peracarida</taxon>
        <taxon>Amphipoda</taxon>
        <taxon>Senticaudata</taxon>
        <taxon>Talitrida</taxon>
        <taxon>Talitroidea</taxon>
        <taxon>Hyalellidae</taxon>
        <taxon>Hyalella</taxon>
    </lineage>
</organism>
<evidence type="ECO:0000313" key="1">
    <source>
        <dbReference type="Proteomes" id="UP000694843"/>
    </source>
</evidence>
<keyword evidence="1" id="KW-1185">Reference proteome</keyword>